<accession>A0A562THZ6</accession>
<dbReference type="Proteomes" id="UP000320593">
    <property type="component" value="Unassembled WGS sequence"/>
</dbReference>
<reference evidence="2 3" key="1">
    <citation type="submission" date="2019-07" db="EMBL/GenBank/DDBJ databases">
        <title>Genomic Encyclopedia of Archaeal and Bacterial Type Strains, Phase II (KMG-II): from individual species to whole genera.</title>
        <authorList>
            <person name="Goeker M."/>
        </authorList>
    </citation>
    <scope>NUCLEOTIDE SEQUENCE [LARGE SCALE GENOMIC DNA]</scope>
    <source>
        <strain evidence="2 3">ATCC BAA-252</strain>
    </source>
</reference>
<evidence type="ECO:0000256" key="1">
    <source>
        <dbReference type="SAM" id="MobiDB-lite"/>
    </source>
</evidence>
<dbReference type="RefSeq" id="WP_145340412.1">
    <property type="nucleotide sequence ID" value="NZ_VLLF01000001.1"/>
</dbReference>
<gene>
    <name evidence="2" type="ORF">JM93_00436</name>
</gene>
<evidence type="ECO:0000313" key="2">
    <source>
        <dbReference type="EMBL" id="TWI92884.1"/>
    </source>
</evidence>
<protein>
    <submittedName>
        <fullName evidence="2">Uncharacterized protein</fullName>
    </submittedName>
</protein>
<keyword evidence="3" id="KW-1185">Reference proteome</keyword>
<comment type="caution">
    <text evidence="2">The sequence shown here is derived from an EMBL/GenBank/DDBJ whole genome shotgun (WGS) entry which is preliminary data.</text>
</comment>
<dbReference type="EMBL" id="VLLF01000001">
    <property type="protein sequence ID" value="TWI92884.1"/>
    <property type="molecule type" value="Genomic_DNA"/>
</dbReference>
<proteinExistence type="predicted"/>
<evidence type="ECO:0000313" key="3">
    <source>
        <dbReference type="Proteomes" id="UP000320593"/>
    </source>
</evidence>
<organism evidence="2 3">
    <name type="scientific">Roseibium hamelinense</name>
    <dbReference type="NCBI Taxonomy" id="150831"/>
    <lineage>
        <taxon>Bacteria</taxon>
        <taxon>Pseudomonadati</taxon>
        <taxon>Pseudomonadota</taxon>
        <taxon>Alphaproteobacteria</taxon>
        <taxon>Hyphomicrobiales</taxon>
        <taxon>Stappiaceae</taxon>
        <taxon>Roseibium</taxon>
    </lineage>
</organism>
<dbReference type="AlphaFoldDB" id="A0A562THZ6"/>
<feature type="region of interest" description="Disordered" evidence="1">
    <location>
        <begin position="143"/>
        <end position="201"/>
    </location>
</feature>
<name>A0A562THZ6_9HYPH</name>
<feature type="compositionally biased region" description="Pro residues" evidence="1">
    <location>
        <begin position="183"/>
        <end position="201"/>
    </location>
</feature>
<sequence length="201" mass="20956">MYIDRTRYDAVLLSGSPPLRPGPRKPRPSQRAARLKGVLPTVCALLLLSAESALAQPVDCDAYARSYANSYIGSGNQDLDAVDGAMRGAVAGGAWRGPSGARRGALAGGALGVLDSLGSTPEGWNALYDMAFRLCQNQNSAITHHPQTLGDPTLHGGPGAYGYDYPVPSPGRPSDLGTERGPLDPPPGPSPLEPPVTPYNQ</sequence>
<dbReference type="OrthoDB" id="7678996at2"/>